<keyword evidence="2" id="KW-1185">Reference proteome</keyword>
<gene>
    <name evidence="1" type="ORF">EZ315_12375</name>
</gene>
<comment type="caution">
    <text evidence="1">The sequence shown here is derived from an EMBL/GenBank/DDBJ whole genome shotgun (WGS) entry which is preliminary data.</text>
</comment>
<evidence type="ECO:0000313" key="1">
    <source>
        <dbReference type="EMBL" id="TGG36629.1"/>
    </source>
</evidence>
<accession>A0A4Z0V0K9</accession>
<sequence length="498" mass="55165">MTFNLVRNQRTEQIRISPGSILRNMKRIFPLISVGLASIMAQSCEDSTTQAGSSLVEDEVEIVYDSSFSTTGVSDPVTSVHSRTILQLLGRLNAEGYGEFSSDIVCQYMPAANIDTTNTTANDVDSVKLLLLMYKGGFAGDSVVPMGLSVYPLTQQLPTDMESNFNPAGMYDPNPIGSVSYSALLDGSPDRGVDSEGSVYKQIVVDLPRQIGIDLYNLYKRSPQTLSSPKEFAKWFPGLYITTSFGSGRVTRISNNSIQVYYHSTHRIGEGTDNPRDTIIKHVGAYMAVTPEVYTNNNISYKMSPKLSSLANSGKSILVGPLGYDVEFKFPAREILKKYKEQTGELAIVNSLSFSIPAVEVENDYGIAPPPYILMVKKSQKEKFFSALSVNDNMSSFYATYDSNSKKYDFSSMLNYINDIIKRGEVTADDEEFVICPVNVSYYPSASSSDYYSYYYYGYSTASTARISSISPYVTEPVMVQLDFENAKIDFSFSKQTI</sequence>
<organism evidence="1 2">
    <name type="scientific">Duncaniella freteri</name>
    <dbReference type="NCBI Taxonomy" id="2530391"/>
    <lineage>
        <taxon>Bacteria</taxon>
        <taxon>Pseudomonadati</taxon>
        <taxon>Bacteroidota</taxon>
        <taxon>Bacteroidia</taxon>
        <taxon>Bacteroidales</taxon>
        <taxon>Muribaculaceae</taxon>
        <taxon>Duncaniella</taxon>
    </lineage>
</organism>
<protein>
    <submittedName>
        <fullName evidence="1">DUF4270 family protein</fullName>
    </submittedName>
</protein>
<reference evidence="1 2" key="1">
    <citation type="submission" date="2019-02" db="EMBL/GenBank/DDBJ databases">
        <title>Isolation and identification of novel species under the genus Muribaculum.</title>
        <authorList>
            <person name="Miyake S."/>
            <person name="Ding Y."/>
            <person name="Low A."/>
            <person name="Soh M."/>
            <person name="Seedorf H."/>
        </authorList>
    </citation>
    <scope>NUCLEOTIDE SEQUENCE [LARGE SCALE GENOMIC DNA]</scope>
    <source>
        <strain evidence="1 2">TLL-A3</strain>
    </source>
</reference>
<dbReference type="EMBL" id="SJSA01000002">
    <property type="protein sequence ID" value="TGG36629.1"/>
    <property type="molecule type" value="Genomic_DNA"/>
</dbReference>
<dbReference type="AlphaFoldDB" id="A0A4Z0V0K9"/>
<evidence type="ECO:0000313" key="2">
    <source>
        <dbReference type="Proteomes" id="UP000297635"/>
    </source>
</evidence>
<proteinExistence type="predicted"/>
<name>A0A4Z0V0K9_9BACT</name>
<dbReference type="Proteomes" id="UP000297635">
    <property type="component" value="Unassembled WGS sequence"/>
</dbReference>